<feature type="signal peptide" evidence="1">
    <location>
        <begin position="1"/>
        <end position="19"/>
    </location>
</feature>
<dbReference type="GO" id="GO:0006508">
    <property type="term" value="P:proteolysis"/>
    <property type="evidence" value="ECO:0007669"/>
    <property type="project" value="InterPro"/>
</dbReference>
<keyword evidence="4" id="KW-1185">Reference proteome</keyword>
<dbReference type="SUPFAM" id="SSF53187">
    <property type="entry name" value="Zn-dependent exopeptidases"/>
    <property type="match status" value="1"/>
</dbReference>
<reference evidence="3 4" key="2">
    <citation type="journal article" date="2011" name="Stand. Genomic Sci.">
        <title>Complete genome sequence of Leadbetterella byssophila type strain (4M15).</title>
        <authorList>
            <person name="Abt B."/>
            <person name="Teshima H."/>
            <person name="Lucas S."/>
            <person name="Lapidus A."/>
            <person name="Del Rio T.G."/>
            <person name="Nolan M."/>
            <person name="Tice H."/>
            <person name="Cheng J.F."/>
            <person name="Pitluck S."/>
            <person name="Liolios K."/>
            <person name="Pagani I."/>
            <person name="Ivanova N."/>
            <person name="Mavromatis K."/>
            <person name="Pati A."/>
            <person name="Tapia R."/>
            <person name="Han C."/>
            <person name="Goodwin L."/>
            <person name="Chen A."/>
            <person name="Palaniappan K."/>
            <person name="Land M."/>
            <person name="Hauser L."/>
            <person name="Chang Y.J."/>
            <person name="Jeffries C.D."/>
            <person name="Rohde M."/>
            <person name="Goker M."/>
            <person name="Tindall B.J."/>
            <person name="Detter J.C."/>
            <person name="Woyke T."/>
            <person name="Bristow J."/>
            <person name="Eisen J.A."/>
            <person name="Markowitz V."/>
            <person name="Hugenholtz P."/>
            <person name="Klenk H.P."/>
            <person name="Kyrpides N.C."/>
        </authorList>
    </citation>
    <scope>NUCLEOTIDE SEQUENCE [LARGE SCALE GENOMIC DNA]</scope>
    <source>
        <strain evidence="4">DSM 17132 / JCM 16389 / KACC 11308 / NBRC 106382 / 4M15</strain>
    </source>
</reference>
<organism evidence="3 4">
    <name type="scientific">Leadbetterella byssophila (strain DSM 17132 / JCM 16389 / KACC 11308 / NBRC 106382 / 4M15)</name>
    <dbReference type="NCBI Taxonomy" id="649349"/>
    <lineage>
        <taxon>Bacteria</taxon>
        <taxon>Pseudomonadati</taxon>
        <taxon>Bacteroidota</taxon>
        <taxon>Cytophagia</taxon>
        <taxon>Cytophagales</taxon>
        <taxon>Leadbetterellaceae</taxon>
        <taxon>Leadbetterella</taxon>
    </lineage>
</organism>
<accession>E4RVW1</accession>
<dbReference type="KEGG" id="lby:Lbys_3210"/>
<dbReference type="GO" id="GO:0008235">
    <property type="term" value="F:metalloexopeptidase activity"/>
    <property type="evidence" value="ECO:0007669"/>
    <property type="project" value="InterPro"/>
</dbReference>
<gene>
    <name evidence="3" type="ordered locus">Lbys_3210</name>
</gene>
<dbReference type="PANTHER" id="PTHR12147">
    <property type="entry name" value="METALLOPEPTIDASE M28 FAMILY MEMBER"/>
    <property type="match status" value="1"/>
</dbReference>
<dbReference type="InterPro" id="IPR045175">
    <property type="entry name" value="M28_fam"/>
</dbReference>
<evidence type="ECO:0000313" key="4">
    <source>
        <dbReference type="Proteomes" id="UP000007435"/>
    </source>
</evidence>
<dbReference type="STRING" id="649349.Lbys_3210"/>
<dbReference type="RefSeq" id="WP_013409898.1">
    <property type="nucleotide sequence ID" value="NC_014655.1"/>
</dbReference>
<feature type="chain" id="PRO_5003186974" evidence="1">
    <location>
        <begin position="20"/>
        <end position="515"/>
    </location>
</feature>
<dbReference type="Gene3D" id="3.50.30.30">
    <property type="match status" value="1"/>
</dbReference>
<reference key="1">
    <citation type="submission" date="2010-11" db="EMBL/GenBank/DDBJ databases">
        <title>The complete genome of Leadbetterella byssophila DSM 17132.</title>
        <authorList>
            <consortium name="US DOE Joint Genome Institute (JGI-PGF)"/>
            <person name="Lucas S."/>
            <person name="Copeland A."/>
            <person name="Lapidus A."/>
            <person name="Glavina del Rio T."/>
            <person name="Dalin E."/>
            <person name="Tice H."/>
            <person name="Bruce D."/>
            <person name="Goodwin L."/>
            <person name="Pitluck S."/>
            <person name="Kyrpides N."/>
            <person name="Mavromatis K."/>
            <person name="Ivanova N."/>
            <person name="Teshima H."/>
            <person name="Brettin T."/>
            <person name="Detter J.C."/>
            <person name="Han C."/>
            <person name="Tapia R."/>
            <person name="Land M."/>
            <person name="Hauser L."/>
            <person name="Markowitz V."/>
            <person name="Cheng J.-F."/>
            <person name="Hugenholtz P."/>
            <person name="Woyke T."/>
            <person name="Wu D."/>
            <person name="Tindall B."/>
            <person name="Pomrenke H.G."/>
            <person name="Brambilla E."/>
            <person name="Klenk H.-P."/>
            <person name="Eisen J.A."/>
        </authorList>
    </citation>
    <scope>NUCLEOTIDE SEQUENCE [LARGE SCALE GENOMIC DNA]</scope>
    <source>
        <strain>DSM 17132</strain>
    </source>
</reference>
<name>E4RVW1_LEAB4</name>
<dbReference type="OrthoDB" id="1521787at2"/>
<dbReference type="PANTHER" id="PTHR12147:SF26">
    <property type="entry name" value="PEPTIDASE M28 DOMAIN-CONTAINING PROTEIN"/>
    <property type="match status" value="1"/>
</dbReference>
<proteinExistence type="predicted"/>
<dbReference type="InterPro" id="IPR007484">
    <property type="entry name" value="Peptidase_M28"/>
</dbReference>
<evidence type="ECO:0000256" key="1">
    <source>
        <dbReference type="SAM" id="SignalP"/>
    </source>
</evidence>
<evidence type="ECO:0000313" key="3">
    <source>
        <dbReference type="EMBL" id="ADQ18871.1"/>
    </source>
</evidence>
<sequence length="515" mass="57287">MKKLVSTILGVVLSASLFAQTPLKTYEATISADDLKKHLYYIASDELEGRDTGSEGQKKAANYIIEHLKEYGIQPIVETPSGKSYLQEFPLYKTDWGEGYVKVGKQKFEMFKAYIPNGIVYVPNVQAYQTVFVKNGVKDGDRDDYKGLDVKGKAVVFFAGDGTAEGKGWAGTAGLRRKSTIAQDLGATAVFEISTAEEAAFTTLVAERKAILSRFSRMTIEKPTLTASALPSFQISKAMGAAMLGLKSGDAKKFVAGKWSDLKIKGSKVTVKSDRVEKPVHTANVMGFLEGTDKKEDVLVISAHYDHVGVDEKGQIYNGADDDGSGTCAVLELAQAFSEAKKAGHGPRRSILFLWVTGEEKGLLGSEYFTDHNPVIPLNRIFCNLNIDMIGRVDKKHENNHDYTYVIGSDKLSSELHAISEEANRQSVNLELDYEFNDPNDPNKFYYRSDHYNFAKNGIPIAFYFTGVHEDYHRPGDTPDKILYPRYAKIVRLVYNTAWELVNRDKRIIVDSNKK</sequence>
<feature type="domain" description="Peptidase M28" evidence="2">
    <location>
        <begin position="284"/>
        <end position="496"/>
    </location>
</feature>
<protein>
    <submittedName>
        <fullName evidence="3">Peptidase M28</fullName>
    </submittedName>
</protein>
<dbReference type="Gene3D" id="3.40.630.10">
    <property type="entry name" value="Zn peptidases"/>
    <property type="match status" value="2"/>
</dbReference>
<dbReference type="AlphaFoldDB" id="E4RVW1"/>
<dbReference type="Pfam" id="PF04389">
    <property type="entry name" value="Peptidase_M28"/>
    <property type="match status" value="1"/>
</dbReference>
<dbReference type="eggNOG" id="COG2234">
    <property type="taxonomic scope" value="Bacteria"/>
</dbReference>
<dbReference type="Proteomes" id="UP000007435">
    <property type="component" value="Chromosome"/>
</dbReference>
<dbReference type="EMBL" id="CP002305">
    <property type="protein sequence ID" value="ADQ18871.1"/>
    <property type="molecule type" value="Genomic_DNA"/>
</dbReference>
<evidence type="ECO:0000259" key="2">
    <source>
        <dbReference type="Pfam" id="PF04389"/>
    </source>
</evidence>
<dbReference type="HOGENOM" id="CLU_019932_2_0_10"/>
<keyword evidence="1" id="KW-0732">Signal</keyword>